<dbReference type="InterPro" id="IPR016032">
    <property type="entry name" value="Sig_transdc_resp-reg_C-effctor"/>
</dbReference>
<dbReference type="InterPro" id="IPR036388">
    <property type="entry name" value="WH-like_DNA-bd_sf"/>
</dbReference>
<organism evidence="1">
    <name type="scientific">Salmonella enterica subsp. enterica serovar Glostrup</name>
    <dbReference type="NCBI Taxonomy" id="1151180"/>
    <lineage>
        <taxon>Bacteria</taxon>
        <taxon>Pseudomonadati</taxon>
        <taxon>Pseudomonadota</taxon>
        <taxon>Gammaproteobacteria</taxon>
        <taxon>Enterobacterales</taxon>
        <taxon>Enterobacteriaceae</taxon>
        <taxon>Salmonella</taxon>
    </lineage>
</organism>
<sequence>MYPMDRIQQGHDRQINLLENLITVIQHFPNPACIRNVSGKFLFCNALFRELFLKETYSAEKWLLSQPDFSELISITEMEVYRNEHTHLNLVEDIFIQNRFWTISVQFFYSKPDGIVVWEFFDATHVRHTNNYKPRFSGDYDIKKLIETIRDISSVSSFRNDVFYLYSSGLSHSSISKILNISIATSKKHASFVCSHFSVCNRDELIILLYKKKVIQSLFDKVMGIINNC</sequence>
<dbReference type="Gene3D" id="3.30.450.20">
    <property type="entry name" value="PAS domain"/>
    <property type="match status" value="1"/>
</dbReference>
<gene>
    <name evidence="1" type="primary">traJ</name>
    <name evidence="1" type="ORF">FPD99_19355</name>
</gene>
<dbReference type="AlphaFoldDB" id="A0A5I6RBV1"/>
<dbReference type="GO" id="GO:0006355">
    <property type="term" value="P:regulation of DNA-templated transcription"/>
    <property type="evidence" value="ECO:0007669"/>
    <property type="project" value="InterPro"/>
</dbReference>
<protein>
    <submittedName>
        <fullName evidence="1">Conjugal transfer transcriptional regulator TraJ</fullName>
    </submittedName>
</protein>
<accession>A0A5I6RBV1</accession>
<dbReference type="Gene3D" id="1.10.10.10">
    <property type="entry name" value="Winged helix-like DNA-binding domain superfamily/Winged helix DNA-binding domain"/>
    <property type="match status" value="1"/>
</dbReference>
<comment type="caution">
    <text evidence="1">The sequence shown here is derived from an EMBL/GenBank/DDBJ whole genome shotgun (WGS) entry which is preliminary data.</text>
</comment>
<dbReference type="SUPFAM" id="SSF46894">
    <property type="entry name" value="C-terminal effector domain of the bipartite response regulators"/>
    <property type="match status" value="1"/>
</dbReference>
<evidence type="ECO:0000313" key="1">
    <source>
        <dbReference type="EMBL" id="ECH0896128.1"/>
    </source>
</evidence>
<name>A0A5I6RBV1_SALET</name>
<dbReference type="GO" id="GO:0003677">
    <property type="term" value="F:DNA binding"/>
    <property type="evidence" value="ECO:0007669"/>
    <property type="project" value="InterPro"/>
</dbReference>
<dbReference type="NCBIfam" id="NF010275">
    <property type="entry name" value="PRK13719.1-4"/>
    <property type="match status" value="1"/>
</dbReference>
<proteinExistence type="predicted"/>
<reference evidence="1" key="1">
    <citation type="submission" date="2019-07" db="EMBL/GenBank/DDBJ databases">
        <authorList>
            <person name="Ashton P.M."/>
            <person name="Dallman T."/>
            <person name="Nair S."/>
            <person name="De Pinna E."/>
            <person name="Peters T."/>
            <person name="Grant K."/>
        </authorList>
    </citation>
    <scope>NUCLEOTIDE SEQUENCE</scope>
    <source>
        <strain evidence="1">773673</strain>
    </source>
</reference>
<dbReference type="EMBL" id="AAIQMM010000016">
    <property type="protein sequence ID" value="ECH0896128.1"/>
    <property type="molecule type" value="Genomic_DNA"/>
</dbReference>